<sequence>MIGLQSTRSTEHLFMDKIITNDLIYDLIFLYASPASILRLSRTCQPCFAAVQSYIPRAYNINRHLSRFFQDPLAFRSLQARTGTVVSGSNALQFFDRSFYPESDLDIYIPPRYKVEVGEWLLSVGYKFVPNTQQKPTFEEAVNDQDTDDDGYEEGSGPYSMKGVSRVFTFTKPSHVDPSQELKVQAIVASLTPMEIILLFHSTCVINAITWDKAYCFYPKGTLEDRRSLVCRANGPNQEEAQQKYAARGWDVSPKLLTTGPDGSDPAFPIGPRFVGDRQTWTIPLNVDGVTPPAPNTPLSRPLSTDAISCSGWRLHSYRPAIDQTEMIFELLKGPSRLAFSYVFLPREAVKVTQMLEKQYTPTKHGGSSDHQDGIR</sequence>
<gene>
    <name evidence="2" type="ORF">NLI96_g6670</name>
</gene>
<organism evidence="2 3">
    <name type="scientific">Meripilus lineatus</name>
    <dbReference type="NCBI Taxonomy" id="2056292"/>
    <lineage>
        <taxon>Eukaryota</taxon>
        <taxon>Fungi</taxon>
        <taxon>Dikarya</taxon>
        <taxon>Basidiomycota</taxon>
        <taxon>Agaricomycotina</taxon>
        <taxon>Agaricomycetes</taxon>
        <taxon>Polyporales</taxon>
        <taxon>Meripilaceae</taxon>
        <taxon>Meripilus</taxon>
    </lineage>
</organism>
<protein>
    <submittedName>
        <fullName evidence="2">Uncharacterized protein</fullName>
    </submittedName>
</protein>
<reference evidence="2" key="1">
    <citation type="submission" date="2022-07" db="EMBL/GenBank/DDBJ databases">
        <title>Genome Sequence of Physisporinus lineatus.</title>
        <authorList>
            <person name="Buettner E."/>
        </authorList>
    </citation>
    <scope>NUCLEOTIDE SEQUENCE</scope>
    <source>
        <strain evidence="2">VT162</strain>
    </source>
</reference>
<comment type="caution">
    <text evidence="2">The sequence shown here is derived from an EMBL/GenBank/DDBJ whole genome shotgun (WGS) entry which is preliminary data.</text>
</comment>
<evidence type="ECO:0000313" key="2">
    <source>
        <dbReference type="EMBL" id="KAJ3482910.1"/>
    </source>
</evidence>
<evidence type="ECO:0000313" key="3">
    <source>
        <dbReference type="Proteomes" id="UP001212997"/>
    </source>
</evidence>
<keyword evidence="3" id="KW-1185">Reference proteome</keyword>
<proteinExistence type="predicted"/>
<dbReference type="AlphaFoldDB" id="A0AAD5V0M1"/>
<dbReference type="EMBL" id="JANAWD010000251">
    <property type="protein sequence ID" value="KAJ3482910.1"/>
    <property type="molecule type" value="Genomic_DNA"/>
</dbReference>
<accession>A0AAD5V0M1</accession>
<feature type="region of interest" description="Disordered" evidence="1">
    <location>
        <begin position="137"/>
        <end position="156"/>
    </location>
</feature>
<name>A0AAD5V0M1_9APHY</name>
<feature type="compositionally biased region" description="Acidic residues" evidence="1">
    <location>
        <begin position="141"/>
        <end position="153"/>
    </location>
</feature>
<evidence type="ECO:0000256" key="1">
    <source>
        <dbReference type="SAM" id="MobiDB-lite"/>
    </source>
</evidence>
<dbReference type="Proteomes" id="UP001212997">
    <property type="component" value="Unassembled WGS sequence"/>
</dbReference>